<evidence type="ECO:0000313" key="2">
    <source>
        <dbReference type="Proteomes" id="UP001274830"/>
    </source>
</evidence>
<sequence length="141" mass="14657">MAAAGQQPSIDLYGLKSGCCRVWSAARGCIEASENAEAGCGSVDHAPKNMPADCAVMMISSGECLEEKDGREDGWNASDGPGGSRLASAVQAAGTLTKVYHHYTATFTATSPTEVFLKTTLTVESSPVLNGDCYGDQGPKY</sequence>
<keyword evidence="2" id="KW-1185">Reference proteome</keyword>
<dbReference type="AlphaFoldDB" id="A0AAE1C5J8"/>
<dbReference type="EMBL" id="JAUTXT010000003">
    <property type="protein sequence ID" value="KAK3678898.1"/>
    <property type="molecule type" value="Genomic_DNA"/>
</dbReference>
<protein>
    <submittedName>
        <fullName evidence="1">Uncharacterized protein</fullName>
    </submittedName>
</protein>
<name>A0AAE1C5J8_9PEZI</name>
<dbReference type="Proteomes" id="UP001274830">
    <property type="component" value="Unassembled WGS sequence"/>
</dbReference>
<proteinExistence type="predicted"/>
<reference evidence="1" key="1">
    <citation type="submission" date="2023-07" db="EMBL/GenBank/DDBJ databases">
        <title>Black Yeasts Isolated from many extreme environments.</title>
        <authorList>
            <person name="Coleine C."/>
            <person name="Stajich J.E."/>
            <person name="Selbmann L."/>
        </authorList>
    </citation>
    <scope>NUCLEOTIDE SEQUENCE</scope>
    <source>
        <strain evidence="1">CCFEE 5485</strain>
    </source>
</reference>
<comment type="caution">
    <text evidence="1">The sequence shown here is derived from an EMBL/GenBank/DDBJ whole genome shotgun (WGS) entry which is preliminary data.</text>
</comment>
<evidence type="ECO:0000313" key="1">
    <source>
        <dbReference type="EMBL" id="KAK3678898.1"/>
    </source>
</evidence>
<organism evidence="1 2">
    <name type="scientific">Recurvomyces mirabilis</name>
    <dbReference type="NCBI Taxonomy" id="574656"/>
    <lineage>
        <taxon>Eukaryota</taxon>
        <taxon>Fungi</taxon>
        <taxon>Dikarya</taxon>
        <taxon>Ascomycota</taxon>
        <taxon>Pezizomycotina</taxon>
        <taxon>Dothideomycetes</taxon>
        <taxon>Dothideomycetidae</taxon>
        <taxon>Mycosphaerellales</taxon>
        <taxon>Teratosphaeriaceae</taxon>
        <taxon>Recurvomyces</taxon>
    </lineage>
</organism>
<gene>
    <name evidence="1" type="ORF">LTR78_001351</name>
</gene>
<accession>A0AAE1C5J8</accession>